<sequence length="445" mass="46399">MARALTATAVATVMVAGALLAPGAAAGAPRRGSEDAQCTITGATAESRSRQSLSPVARGADDLAPSERWLADSTTQSLNTRIQRELGALLGAAPQGKERIADQLRRGLVGYAADDTTQTISVVVTPDVTARTNVAGRLDVVRRAFTGVSAFTPKVAVVTACRSAESLIEADDLIFGRAWHPDAARASFNYELDPADSVFHVSFDARYPEAAEALGKALGDRVQVQLGANRIPTGRYDDGEPHYGGSAVRVGSGSTGSNICSTGFMVRRNSDARRGVVSAAHCFENNQAIYSGPSYVGTAANENVNNHDVIGIYSTTESYAPVIHVDPCSPCTRTVVGDETPSVNMYVCVSGMSSKALCSLKVVNVGGVYCQPEGCVTNLIAAERWDRAIVRAGDSGGPVYSRVGTDDAVINGMIVGQDAYYGGNRMLAETAASVKVGLGVTIVTG</sequence>
<feature type="chain" id="PRO_5039086002" evidence="2">
    <location>
        <begin position="27"/>
        <end position="445"/>
    </location>
</feature>
<feature type="signal peptide" evidence="2">
    <location>
        <begin position="1"/>
        <end position="26"/>
    </location>
</feature>
<dbReference type="InterPro" id="IPR043504">
    <property type="entry name" value="Peptidase_S1_PA_chymotrypsin"/>
</dbReference>
<gene>
    <name evidence="3" type="ORF">F4553_002775</name>
</gene>
<dbReference type="InterPro" id="IPR009003">
    <property type="entry name" value="Peptidase_S1_PA"/>
</dbReference>
<evidence type="ECO:0000313" key="3">
    <source>
        <dbReference type="EMBL" id="MBB5869396.1"/>
    </source>
</evidence>
<organism evidence="3 4">
    <name type="scientific">Allocatelliglobosispora scoriae</name>
    <dbReference type="NCBI Taxonomy" id="643052"/>
    <lineage>
        <taxon>Bacteria</taxon>
        <taxon>Bacillati</taxon>
        <taxon>Actinomycetota</taxon>
        <taxon>Actinomycetes</taxon>
        <taxon>Micromonosporales</taxon>
        <taxon>Micromonosporaceae</taxon>
        <taxon>Allocatelliglobosispora</taxon>
    </lineage>
</organism>
<name>A0A841BQ26_9ACTN</name>
<dbReference type="RefSeq" id="WP_184836004.1">
    <property type="nucleotide sequence ID" value="NZ_JACHMN010000002.1"/>
</dbReference>
<dbReference type="SUPFAM" id="SSF50494">
    <property type="entry name" value="Trypsin-like serine proteases"/>
    <property type="match status" value="1"/>
</dbReference>
<feature type="compositionally biased region" description="Polar residues" evidence="1">
    <location>
        <begin position="42"/>
        <end position="54"/>
    </location>
</feature>
<keyword evidence="4" id="KW-1185">Reference proteome</keyword>
<dbReference type="Proteomes" id="UP000587527">
    <property type="component" value="Unassembled WGS sequence"/>
</dbReference>
<keyword evidence="2" id="KW-0732">Signal</keyword>
<evidence type="ECO:0000256" key="1">
    <source>
        <dbReference type="SAM" id="MobiDB-lite"/>
    </source>
</evidence>
<feature type="region of interest" description="Disordered" evidence="1">
    <location>
        <begin position="42"/>
        <end position="61"/>
    </location>
</feature>
<proteinExistence type="predicted"/>
<evidence type="ECO:0000313" key="4">
    <source>
        <dbReference type="Proteomes" id="UP000587527"/>
    </source>
</evidence>
<protein>
    <submittedName>
        <fullName evidence="3">Uncharacterized protein</fullName>
    </submittedName>
</protein>
<dbReference type="Gene3D" id="2.40.10.10">
    <property type="entry name" value="Trypsin-like serine proteases"/>
    <property type="match status" value="2"/>
</dbReference>
<comment type="caution">
    <text evidence="3">The sequence shown here is derived from an EMBL/GenBank/DDBJ whole genome shotgun (WGS) entry which is preliminary data.</text>
</comment>
<accession>A0A841BQ26</accession>
<reference evidence="3 4" key="1">
    <citation type="submission" date="2020-08" db="EMBL/GenBank/DDBJ databases">
        <title>Sequencing the genomes of 1000 actinobacteria strains.</title>
        <authorList>
            <person name="Klenk H.-P."/>
        </authorList>
    </citation>
    <scope>NUCLEOTIDE SEQUENCE [LARGE SCALE GENOMIC DNA]</scope>
    <source>
        <strain evidence="3 4">DSM 45362</strain>
    </source>
</reference>
<evidence type="ECO:0000256" key="2">
    <source>
        <dbReference type="SAM" id="SignalP"/>
    </source>
</evidence>
<dbReference type="EMBL" id="JACHMN010000002">
    <property type="protein sequence ID" value="MBB5869396.1"/>
    <property type="molecule type" value="Genomic_DNA"/>
</dbReference>
<dbReference type="AlphaFoldDB" id="A0A841BQ26"/>